<proteinExistence type="evidence at transcript level"/>
<dbReference type="EC" id="2.6.1.57" evidence="8"/>
<dbReference type="PRINTS" id="PR00799">
    <property type="entry name" value="TRANSAMINASE"/>
</dbReference>
<dbReference type="NCBIfam" id="NF006719">
    <property type="entry name" value="PRK09257.1"/>
    <property type="match status" value="1"/>
</dbReference>
<sequence>MFFDNTEQLPPDPVLGVGVAYNNDPTPTVQSKPDDLIKVNVGVGTYKDENGAAYVMPVVAKAERAVVDEKIPSGKEYLPIDGLAPFRVAAGKLMFGTATYESLAPHMASTQALSGTGAVRLIAALLDKLLPKPATVYVSNPSWPNHKNIFLQAGFASARDYRYVTPAGAFDEAGMLADVRGAPRGSVFIVQACPHNPTGVDPTPAQWEAIARAVHESGHFVVVDSAYQGLASGDPAADAGPIPALAASGVEFAVCQSFSKTLSLYCERVGVLHVICTSPKASAAVLSQLKALARAMYSNPPAHGARIAARVLGTPELLAEWREDIKHMVARMNRMRTMLYAELQRLGTPGEWSCVTNQRGLFSLLPVTPQHVEQLRDKWHVYMMSSGRINIAGLTERTVPYFARALDDVVRHPKL</sequence>
<accession>A0A1S5RCW5</accession>
<evidence type="ECO:0000256" key="4">
    <source>
        <dbReference type="ARBA" id="ARBA00022576"/>
    </source>
</evidence>
<keyword evidence="4 8" id="KW-0032">Aminotransferase</keyword>
<evidence type="ECO:0000256" key="2">
    <source>
        <dbReference type="ARBA" id="ARBA00007441"/>
    </source>
</evidence>
<dbReference type="VEuPathDB" id="AmoebaDB:MBAL_009054"/>
<dbReference type="InterPro" id="IPR015422">
    <property type="entry name" value="PyrdxlP-dep_Trfase_small"/>
</dbReference>
<dbReference type="Gene3D" id="3.40.640.10">
    <property type="entry name" value="Type I PLP-dependent aspartate aminotransferase-like (Major domain)"/>
    <property type="match status" value="1"/>
</dbReference>
<organism evidence="8">
    <name type="scientific">Mastigamoeba balamuthi</name>
    <name type="common">Phreatamoeba balamuthi</name>
    <dbReference type="NCBI Taxonomy" id="108607"/>
    <lineage>
        <taxon>Eukaryota</taxon>
        <taxon>Amoebozoa</taxon>
        <taxon>Evosea</taxon>
        <taxon>Archamoebae</taxon>
        <taxon>Mastigamoebida</taxon>
        <taxon>Mastigamoebidae</taxon>
        <taxon>Mastigamoeba</taxon>
    </lineage>
</organism>
<comment type="cofactor">
    <cofactor evidence="1">
        <name>pyridoxal 5'-phosphate</name>
        <dbReference type="ChEBI" id="CHEBI:597326"/>
    </cofactor>
</comment>
<dbReference type="InterPro" id="IPR004839">
    <property type="entry name" value="Aminotransferase_I/II_large"/>
</dbReference>
<evidence type="ECO:0000256" key="6">
    <source>
        <dbReference type="ARBA" id="ARBA00022898"/>
    </source>
</evidence>
<evidence type="ECO:0000259" key="7">
    <source>
        <dbReference type="Pfam" id="PF00155"/>
    </source>
</evidence>
<keyword evidence="6" id="KW-0663">Pyridoxal phosphate</keyword>
<dbReference type="EMBL" id="KX352251">
    <property type="protein sequence ID" value="ANP21960.1"/>
    <property type="molecule type" value="mRNA"/>
</dbReference>
<dbReference type="Gene3D" id="3.90.1150.10">
    <property type="entry name" value="Aspartate Aminotransferase, domain 1"/>
    <property type="match status" value="1"/>
</dbReference>
<keyword evidence="5 8" id="KW-0808">Transferase</keyword>
<comment type="subunit">
    <text evidence="3">Homodimer.</text>
</comment>
<name>A0A1S5RCW5_MASBA</name>
<evidence type="ECO:0000256" key="3">
    <source>
        <dbReference type="ARBA" id="ARBA00011738"/>
    </source>
</evidence>
<dbReference type="GO" id="GO:0004069">
    <property type="term" value="F:L-aspartate:2-oxoglutarate aminotransferase activity"/>
    <property type="evidence" value="ECO:0007669"/>
    <property type="project" value="TreeGrafter"/>
</dbReference>
<dbReference type="InterPro" id="IPR015424">
    <property type="entry name" value="PyrdxlP-dep_Trfase"/>
</dbReference>
<dbReference type="GO" id="GO:0006520">
    <property type="term" value="P:amino acid metabolic process"/>
    <property type="evidence" value="ECO:0007669"/>
    <property type="project" value="InterPro"/>
</dbReference>
<protein>
    <submittedName>
        <fullName evidence="8">Aromatic aminotransferase 1</fullName>
        <ecNumber evidence="8">2.6.1.57</ecNumber>
    </submittedName>
</protein>
<dbReference type="PANTHER" id="PTHR11879:SF55">
    <property type="entry name" value="GLUTAMATE OXALOACETATE TRANSAMINASE 1, ISOFORM B"/>
    <property type="match status" value="1"/>
</dbReference>
<dbReference type="GO" id="GO:0030170">
    <property type="term" value="F:pyridoxal phosphate binding"/>
    <property type="evidence" value="ECO:0007669"/>
    <property type="project" value="InterPro"/>
</dbReference>
<dbReference type="InterPro" id="IPR015421">
    <property type="entry name" value="PyrdxlP-dep_Trfase_major"/>
</dbReference>
<dbReference type="Pfam" id="PF00155">
    <property type="entry name" value="Aminotran_1_2"/>
    <property type="match status" value="1"/>
</dbReference>
<dbReference type="SUPFAM" id="SSF53383">
    <property type="entry name" value="PLP-dependent transferases"/>
    <property type="match status" value="1"/>
</dbReference>
<dbReference type="InterPro" id="IPR000796">
    <property type="entry name" value="Asp_trans"/>
</dbReference>
<dbReference type="PANTHER" id="PTHR11879">
    <property type="entry name" value="ASPARTATE AMINOTRANSFERASE"/>
    <property type="match status" value="1"/>
</dbReference>
<comment type="similarity">
    <text evidence="2">Belongs to the class-I pyridoxal-phosphate-dependent aminotransferase family.</text>
</comment>
<dbReference type="AlphaFoldDB" id="A0A1S5RCW5"/>
<evidence type="ECO:0000256" key="5">
    <source>
        <dbReference type="ARBA" id="ARBA00022679"/>
    </source>
</evidence>
<reference evidence="8" key="1">
    <citation type="journal article" date="2016" name="Environ. Microbiol.">
        <title>Lateral gene transfer of p-cresol- and indole-producing enzymes from environmental bacteria to Mastigamoeba balamuthi.</title>
        <authorList>
            <person name="Nyvltova E."/>
            <person name="Sut'ak R."/>
            <person name="Zarsky V."/>
            <person name="Harant K."/>
            <person name="Hrdy I."/>
            <person name="Tachezy J."/>
        </authorList>
    </citation>
    <scope>NUCLEOTIDE SEQUENCE</scope>
</reference>
<evidence type="ECO:0000313" key="8">
    <source>
        <dbReference type="EMBL" id="ANP21960.1"/>
    </source>
</evidence>
<dbReference type="CDD" id="cd00609">
    <property type="entry name" value="AAT_like"/>
    <property type="match status" value="1"/>
</dbReference>
<feature type="domain" description="Aminotransferase class I/classII large" evidence="7">
    <location>
        <begin position="38"/>
        <end position="406"/>
    </location>
</feature>
<evidence type="ECO:0000256" key="1">
    <source>
        <dbReference type="ARBA" id="ARBA00001933"/>
    </source>
</evidence>